<dbReference type="SUPFAM" id="SSF90229">
    <property type="entry name" value="CCCH zinc finger"/>
    <property type="match status" value="3"/>
</dbReference>
<reference evidence="8" key="2">
    <citation type="journal article" date="2015" name="Data Brief">
        <title>Shoot transcriptome of the giant reed, Arundo donax.</title>
        <authorList>
            <person name="Barrero R.A."/>
            <person name="Guerrero F.D."/>
            <person name="Moolhuijzen P."/>
            <person name="Goolsby J.A."/>
            <person name="Tidwell J."/>
            <person name="Bellgard S.E."/>
            <person name="Bellgard M.I."/>
        </authorList>
    </citation>
    <scope>NUCLEOTIDE SEQUENCE</scope>
    <source>
        <tissue evidence="8">Shoot tissue taken approximately 20 cm above the soil surface</tissue>
    </source>
</reference>
<dbReference type="EMBL" id="GBRH01223317">
    <property type="protein sequence ID" value="JAD74578.1"/>
    <property type="molecule type" value="Transcribed_RNA"/>
</dbReference>
<dbReference type="SMART" id="SM00356">
    <property type="entry name" value="ZnF_C3H1"/>
    <property type="match status" value="3"/>
</dbReference>
<dbReference type="PANTHER" id="PTHR12506">
    <property type="entry name" value="PROTEIN PHOSPHATASE RELATED"/>
    <property type="match status" value="1"/>
</dbReference>
<evidence type="ECO:0000256" key="1">
    <source>
        <dbReference type="ARBA" id="ARBA00022723"/>
    </source>
</evidence>
<organism evidence="8">
    <name type="scientific">Arundo donax</name>
    <name type="common">Giant reed</name>
    <name type="synonym">Donax arundinaceus</name>
    <dbReference type="NCBI Taxonomy" id="35708"/>
    <lineage>
        <taxon>Eukaryota</taxon>
        <taxon>Viridiplantae</taxon>
        <taxon>Streptophyta</taxon>
        <taxon>Embryophyta</taxon>
        <taxon>Tracheophyta</taxon>
        <taxon>Spermatophyta</taxon>
        <taxon>Magnoliopsida</taxon>
        <taxon>Liliopsida</taxon>
        <taxon>Poales</taxon>
        <taxon>Poaceae</taxon>
        <taxon>PACMAD clade</taxon>
        <taxon>Arundinoideae</taxon>
        <taxon>Arundineae</taxon>
        <taxon>Arundo</taxon>
    </lineage>
</organism>
<dbReference type="PROSITE" id="PS50103">
    <property type="entry name" value="ZF_C3H1"/>
    <property type="match status" value="3"/>
</dbReference>
<feature type="region of interest" description="Disordered" evidence="6">
    <location>
        <begin position="1"/>
        <end position="32"/>
    </location>
</feature>
<feature type="domain" description="C3H1-type" evidence="7">
    <location>
        <begin position="40"/>
        <end position="63"/>
    </location>
</feature>
<accession>A0A0A9CJF8</accession>
<dbReference type="GO" id="GO:0003677">
    <property type="term" value="F:DNA binding"/>
    <property type="evidence" value="ECO:0007669"/>
    <property type="project" value="UniProtKB-KW"/>
</dbReference>
<feature type="compositionally biased region" description="Polar residues" evidence="6">
    <location>
        <begin position="1"/>
        <end position="13"/>
    </location>
</feature>
<dbReference type="InterPro" id="IPR050974">
    <property type="entry name" value="Plant_ZF_CCCH"/>
</dbReference>
<reference evidence="8" key="1">
    <citation type="submission" date="2014-09" db="EMBL/GenBank/DDBJ databases">
        <authorList>
            <person name="Magalhaes I.L.F."/>
            <person name="Oliveira U."/>
            <person name="Santos F.R."/>
            <person name="Vidigal T.H.D.A."/>
            <person name="Brescovit A.D."/>
            <person name="Santos A.J."/>
        </authorList>
    </citation>
    <scope>NUCLEOTIDE SEQUENCE</scope>
    <source>
        <tissue evidence="8">Shoot tissue taken approximately 20 cm above the soil surface</tissue>
    </source>
</reference>
<evidence type="ECO:0000256" key="2">
    <source>
        <dbReference type="ARBA" id="ARBA00022771"/>
    </source>
</evidence>
<dbReference type="Pfam" id="PF00642">
    <property type="entry name" value="zf-CCCH"/>
    <property type="match status" value="3"/>
</dbReference>
<evidence type="ECO:0000259" key="7">
    <source>
        <dbReference type="PROSITE" id="PS50103"/>
    </source>
</evidence>
<evidence type="ECO:0000256" key="6">
    <source>
        <dbReference type="SAM" id="MobiDB-lite"/>
    </source>
</evidence>
<dbReference type="GO" id="GO:0003729">
    <property type="term" value="F:mRNA binding"/>
    <property type="evidence" value="ECO:0007669"/>
    <property type="project" value="TreeGrafter"/>
</dbReference>
<dbReference type="AlphaFoldDB" id="A0A0A9CJF8"/>
<protein>
    <recommendedName>
        <fullName evidence="7">C3H1-type domain-containing protein</fullName>
    </recommendedName>
</protein>
<feature type="zinc finger region" description="C3H1-type" evidence="5">
    <location>
        <begin position="84"/>
        <end position="112"/>
    </location>
</feature>
<evidence type="ECO:0000256" key="3">
    <source>
        <dbReference type="ARBA" id="ARBA00022833"/>
    </source>
</evidence>
<dbReference type="InterPro" id="IPR036855">
    <property type="entry name" value="Znf_CCCH_sf"/>
</dbReference>
<keyword evidence="1 5" id="KW-0479">Metal-binding</keyword>
<dbReference type="Gene3D" id="4.10.1000.10">
    <property type="entry name" value="Zinc finger, CCCH-type"/>
    <property type="match status" value="1"/>
</dbReference>
<dbReference type="Gene3D" id="3.30.1370.210">
    <property type="match status" value="1"/>
</dbReference>
<feature type="zinc finger region" description="C3H1-type" evidence="5">
    <location>
        <begin position="40"/>
        <end position="63"/>
    </location>
</feature>
<keyword evidence="2 5" id="KW-0863">Zinc-finger</keyword>
<keyword evidence="3 5" id="KW-0862">Zinc</keyword>
<feature type="domain" description="C3H1-type" evidence="7">
    <location>
        <begin position="142"/>
        <end position="170"/>
    </location>
</feature>
<proteinExistence type="predicted"/>
<feature type="domain" description="C3H1-type" evidence="7">
    <location>
        <begin position="84"/>
        <end position="112"/>
    </location>
</feature>
<feature type="zinc finger region" description="C3H1-type" evidence="5">
    <location>
        <begin position="142"/>
        <end position="170"/>
    </location>
</feature>
<evidence type="ECO:0000256" key="4">
    <source>
        <dbReference type="ARBA" id="ARBA00023125"/>
    </source>
</evidence>
<dbReference type="GO" id="GO:0008270">
    <property type="term" value="F:zinc ion binding"/>
    <property type="evidence" value="ECO:0007669"/>
    <property type="project" value="UniProtKB-KW"/>
</dbReference>
<dbReference type="InterPro" id="IPR000571">
    <property type="entry name" value="Znf_CCCH"/>
</dbReference>
<dbReference type="PANTHER" id="PTHR12506:SF50">
    <property type="entry name" value="ZINC FINGER CCCH DOMAIN-CONTAINING PROTEIN 26"/>
    <property type="match status" value="1"/>
</dbReference>
<name>A0A0A9CJF8_ARUDO</name>
<keyword evidence="4" id="KW-0238">DNA-binding</keyword>
<sequence length="479" mass="55539">MNCITNDPTNTSKPEGHGHAPAGEPQEQVPEYPRRPWEPDCSFYVKFGTCKYGMKCIFNHPPNPSGWQRQWHAPASDKQEYPRRPGEPDCSFYVKFGSCKYGMNCRFNHPLRKLVNFHWRACKCNHHEVEKVKLSSLGLPLRPETGLCSYYMSTGICKFGTNCKFHHPDPEHENWDAIPGSSRQNVYSVLHSEELNDQPFPFMLRDSPAERVRYTRNQLLDLREASQIVDVSKNILELKQCIDVELHDEDHSCPHNDLKVQTQSYNRYDLADCREWRSRSAQTRSYNRCDLSDSRECRSCSAQTPMVISEEKTWNNICEPEESYDSSGRQEQFCKLDQLCFQFDSKAQAMMDCEKFMLKPLETVHVPNIMFEEMMDSTTIGSKQGSRDASIIEMNNKDVHKKSEEIILREFPIQESNTTTNEKNYMHEEFNHPVDFGDDMSTSNSLASLRINRGSFSEIMELVLEAAAGWLERMCQLKK</sequence>
<evidence type="ECO:0000256" key="5">
    <source>
        <dbReference type="PROSITE-ProRule" id="PRU00723"/>
    </source>
</evidence>
<evidence type="ECO:0000313" key="8">
    <source>
        <dbReference type="EMBL" id="JAD74578.1"/>
    </source>
</evidence>